<dbReference type="Proteomes" id="UP000021053">
    <property type="component" value="Unassembled WGS sequence"/>
</dbReference>
<comment type="caution">
    <text evidence="2">The sequence shown here is derived from an EMBL/GenBank/DDBJ whole genome shotgun (WGS) entry which is preliminary data.</text>
</comment>
<feature type="domain" description="N-acetyltransferase" evidence="1">
    <location>
        <begin position="8"/>
        <end position="150"/>
    </location>
</feature>
<dbReference type="GO" id="GO:0016747">
    <property type="term" value="F:acyltransferase activity, transferring groups other than amino-acyl groups"/>
    <property type="evidence" value="ECO:0007669"/>
    <property type="project" value="InterPro"/>
</dbReference>
<dbReference type="PANTHER" id="PTHR43233">
    <property type="entry name" value="FAMILY N-ACETYLTRANSFERASE, PUTATIVE (AFU_ORTHOLOGUE AFUA_6G03350)-RELATED"/>
    <property type="match status" value="1"/>
</dbReference>
<name>A0A010ZYP4_9ACTN</name>
<dbReference type="HOGENOM" id="CLU_086503_2_1_11"/>
<dbReference type="PATRIC" id="fig|927661.3.peg.3444"/>
<sequence length="150" mass="16553">MIIAFDEYQIDDDASRIDRDAAWAFLSTEAYWNADRVRAEFDTQVAVAWRVVGAYESRTGRMVGFARAISDGCRFAYLADVFVLPEARGRGLGVAVVTAMIDGGPGAAFRWSLHTADAHGLYERLGFSKPDHMYLERPRGYGVDGAANAH</sequence>
<protein>
    <submittedName>
        <fullName evidence="2">Acetyltransferase (GNAT) family</fullName>
    </submittedName>
</protein>
<reference evidence="2 3" key="1">
    <citation type="submission" date="2013-07" db="EMBL/GenBank/DDBJ databases">
        <authorList>
            <consortium name="DOE Joint Genome Institute"/>
            <person name="Eisen J."/>
            <person name="Huntemann M."/>
            <person name="Han J."/>
            <person name="Chen A."/>
            <person name="Kyrpides N."/>
            <person name="Mavromatis K."/>
            <person name="Markowitz V."/>
            <person name="Palaniappan K."/>
            <person name="Ivanova N."/>
            <person name="Schaumberg A."/>
            <person name="Pati A."/>
            <person name="Liolios K."/>
            <person name="Nordberg H.P."/>
            <person name="Cantor M.N."/>
            <person name="Hua S.X."/>
            <person name="Woyke T."/>
        </authorList>
    </citation>
    <scope>NUCLEOTIDE SEQUENCE [LARGE SCALE GENOMIC DNA]</scope>
    <source>
        <strain evidence="2 3">DSM 44712</strain>
    </source>
</reference>
<dbReference type="CDD" id="cd04301">
    <property type="entry name" value="NAT_SF"/>
    <property type="match status" value="1"/>
</dbReference>
<dbReference type="AlphaFoldDB" id="A0A010ZYP4"/>
<dbReference type="Pfam" id="PF13508">
    <property type="entry name" value="Acetyltransf_7"/>
    <property type="match status" value="1"/>
</dbReference>
<proteinExistence type="predicted"/>
<dbReference type="InterPro" id="IPR000182">
    <property type="entry name" value="GNAT_dom"/>
</dbReference>
<dbReference type="PROSITE" id="PS51186">
    <property type="entry name" value="GNAT"/>
    <property type="match status" value="1"/>
</dbReference>
<dbReference type="PANTHER" id="PTHR43233:SF1">
    <property type="entry name" value="FAMILY N-ACETYLTRANSFERASE, PUTATIVE (AFU_ORTHOLOGUE AFUA_6G03350)-RELATED"/>
    <property type="match status" value="1"/>
</dbReference>
<dbReference type="InterPro" id="IPR053144">
    <property type="entry name" value="Acetyltransferase_Butenolide"/>
</dbReference>
<accession>A0A010ZYP4</accession>
<gene>
    <name evidence="2" type="ORF">CryarDRAFT_3485</name>
</gene>
<dbReference type="InterPro" id="IPR016181">
    <property type="entry name" value="Acyl_CoA_acyltransferase"/>
</dbReference>
<evidence type="ECO:0000259" key="1">
    <source>
        <dbReference type="PROSITE" id="PS51186"/>
    </source>
</evidence>
<keyword evidence="3" id="KW-1185">Reference proteome</keyword>
<evidence type="ECO:0000313" key="2">
    <source>
        <dbReference type="EMBL" id="EXG82317.1"/>
    </source>
</evidence>
<dbReference type="EMBL" id="JFBT01000001">
    <property type="protein sequence ID" value="EXG82317.1"/>
    <property type="molecule type" value="Genomic_DNA"/>
</dbReference>
<organism evidence="2 3">
    <name type="scientific">Cryptosporangium arvum DSM 44712</name>
    <dbReference type="NCBI Taxonomy" id="927661"/>
    <lineage>
        <taxon>Bacteria</taxon>
        <taxon>Bacillati</taxon>
        <taxon>Actinomycetota</taxon>
        <taxon>Actinomycetes</taxon>
        <taxon>Cryptosporangiales</taxon>
        <taxon>Cryptosporangiaceae</taxon>
        <taxon>Cryptosporangium</taxon>
    </lineage>
</organism>
<dbReference type="Gene3D" id="3.40.630.30">
    <property type="match status" value="1"/>
</dbReference>
<evidence type="ECO:0000313" key="3">
    <source>
        <dbReference type="Proteomes" id="UP000021053"/>
    </source>
</evidence>
<dbReference type="SUPFAM" id="SSF55729">
    <property type="entry name" value="Acyl-CoA N-acyltransferases (Nat)"/>
    <property type="match status" value="1"/>
</dbReference>
<keyword evidence="2" id="KW-0808">Transferase</keyword>